<dbReference type="AlphaFoldDB" id="A0A1X2HR32"/>
<feature type="region of interest" description="Disordered" evidence="14">
    <location>
        <begin position="285"/>
        <end position="316"/>
    </location>
</feature>
<evidence type="ECO:0000256" key="11">
    <source>
        <dbReference type="ARBA" id="ARBA00024057"/>
    </source>
</evidence>
<proteinExistence type="predicted"/>
<evidence type="ECO:0000256" key="4">
    <source>
        <dbReference type="ARBA" id="ARBA00015413"/>
    </source>
</evidence>
<dbReference type="GO" id="GO:0005694">
    <property type="term" value="C:chromosome"/>
    <property type="evidence" value="ECO:0007669"/>
    <property type="project" value="UniProtKB-SubCell"/>
</dbReference>
<keyword evidence="17" id="KW-1185">Reference proteome</keyword>
<evidence type="ECO:0000256" key="13">
    <source>
        <dbReference type="ARBA" id="ARBA00048081"/>
    </source>
</evidence>
<comment type="subcellular location">
    <subcellularLocation>
        <location evidence="2">Chromosome</location>
    </subcellularLocation>
    <subcellularLocation>
        <location evidence="1">Nucleus</location>
    </subcellularLocation>
</comment>
<evidence type="ECO:0000313" key="17">
    <source>
        <dbReference type="Proteomes" id="UP000242180"/>
    </source>
</evidence>
<comment type="caution">
    <text evidence="16">The sequence shown here is derived from an EMBL/GenBank/DDBJ whole genome shotgun (WGS) entry which is preliminary data.</text>
</comment>
<dbReference type="EMBL" id="MCGN01000002">
    <property type="protein sequence ID" value="ORZ01801.1"/>
    <property type="molecule type" value="Genomic_DNA"/>
</dbReference>
<evidence type="ECO:0000256" key="12">
    <source>
        <dbReference type="ARBA" id="ARBA00030653"/>
    </source>
</evidence>
<feature type="region of interest" description="Disordered" evidence="14">
    <location>
        <begin position="360"/>
        <end position="384"/>
    </location>
</feature>
<organism evidence="16 17">
    <name type="scientific">Syncephalastrum racemosum</name>
    <name type="common">Filamentous fungus</name>
    <dbReference type="NCBI Taxonomy" id="13706"/>
    <lineage>
        <taxon>Eukaryota</taxon>
        <taxon>Fungi</taxon>
        <taxon>Fungi incertae sedis</taxon>
        <taxon>Mucoromycota</taxon>
        <taxon>Mucoromycotina</taxon>
        <taxon>Mucoromycetes</taxon>
        <taxon>Mucorales</taxon>
        <taxon>Syncephalastraceae</taxon>
        <taxon>Syncephalastrum</taxon>
    </lineage>
</organism>
<dbReference type="OMA" id="RTNESHY"/>
<dbReference type="SUPFAM" id="SSF82199">
    <property type="entry name" value="SET domain"/>
    <property type="match status" value="1"/>
</dbReference>
<dbReference type="InterPro" id="IPR039977">
    <property type="entry name" value="Suv4-20/Set9"/>
</dbReference>
<dbReference type="EC" id="2.1.1.372" evidence="11"/>
<keyword evidence="10" id="KW-0539">Nucleus</keyword>
<evidence type="ECO:0000256" key="8">
    <source>
        <dbReference type="ARBA" id="ARBA00022691"/>
    </source>
</evidence>
<dbReference type="PANTHER" id="PTHR12977:SF4">
    <property type="entry name" value="HISTONE-LYSINE N-METHYLTRANSFERASE KMT5B"/>
    <property type="match status" value="1"/>
</dbReference>
<dbReference type="Gene3D" id="2.170.270.10">
    <property type="entry name" value="SET domain"/>
    <property type="match status" value="1"/>
</dbReference>
<evidence type="ECO:0000313" key="16">
    <source>
        <dbReference type="EMBL" id="ORZ01801.1"/>
    </source>
</evidence>
<evidence type="ECO:0000256" key="7">
    <source>
        <dbReference type="ARBA" id="ARBA00022679"/>
    </source>
</evidence>
<evidence type="ECO:0000256" key="2">
    <source>
        <dbReference type="ARBA" id="ARBA00004286"/>
    </source>
</evidence>
<dbReference type="InterPro" id="IPR046341">
    <property type="entry name" value="SET_dom_sf"/>
</dbReference>
<dbReference type="Proteomes" id="UP000242180">
    <property type="component" value="Unassembled WGS sequence"/>
</dbReference>
<feature type="compositionally biased region" description="Low complexity" evidence="14">
    <location>
        <begin position="285"/>
        <end position="309"/>
    </location>
</feature>
<keyword evidence="5" id="KW-0158">Chromosome</keyword>
<evidence type="ECO:0000256" key="14">
    <source>
        <dbReference type="SAM" id="MobiDB-lite"/>
    </source>
</evidence>
<evidence type="ECO:0000256" key="5">
    <source>
        <dbReference type="ARBA" id="ARBA00022454"/>
    </source>
</evidence>
<evidence type="ECO:0000256" key="6">
    <source>
        <dbReference type="ARBA" id="ARBA00022603"/>
    </source>
</evidence>
<feature type="region of interest" description="Disordered" evidence="14">
    <location>
        <begin position="512"/>
        <end position="549"/>
    </location>
</feature>
<feature type="domain" description="SET" evidence="15">
    <location>
        <begin position="102"/>
        <end position="218"/>
    </location>
</feature>
<dbReference type="PANTHER" id="PTHR12977">
    <property type="entry name" value="SUPPRESSOR OF VARIEGATION 4-20-RELATED"/>
    <property type="match status" value="1"/>
</dbReference>
<evidence type="ECO:0000256" key="1">
    <source>
        <dbReference type="ARBA" id="ARBA00004123"/>
    </source>
</evidence>
<dbReference type="OrthoDB" id="6627536at2759"/>
<feature type="region of interest" description="Disordered" evidence="14">
    <location>
        <begin position="613"/>
        <end position="633"/>
    </location>
</feature>
<dbReference type="InterPro" id="IPR025783">
    <property type="entry name" value="Set9_fungi"/>
</dbReference>
<keyword evidence="7" id="KW-0808">Transferase</keyword>
<evidence type="ECO:0000256" key="3">
    <source>
        <dbReference type="ARBA" id="ARBA00014232"/>
    </source>
</evidence>
<protein>
    <recommendedName>
        <fullName evidence="4">Histone-lysine N-methyltransferase SET9</fullName>
        <ecNumber evidence="11">2.1.1.372</ecNumber>
    </recommendedName>
    <alternativeName>
        <fullName evidence="3">Histone-lysine N-methyltransferase set9</fullName>
    </alternativeName>
    <alternativeName>
        <fullName evidence="12">SET domain protein 9</fullName>
    </alternativeName>
</protein>
<dbReference type="InterPro" id="IPR041938">
    <property type="entry name" value="Hist-Lys_N-MTase_N"/>
</dbReference>
<accession>A0A1X2HR32</accession>
<dbReference type="SMART" id="SM00317">
    <property type="entry name" value="SET"/>
    <property type="match status" value="1"/>
</dbReference>
<evidence type="ECO:0000256" key="9">
    <source>
        <dbReference type="ARBA" id="ARBA00022853"/>
    </source>
</evidence>
<dbReference type="STRING" id="13706.A0A1X2HR32"/>
<dbReference type="GO" id="GO:0140943">
    <property type="term" value="F:histone H4K20 trimethyltransferase activity"/>
    <property type="evidence" value="ECO:0007669"/>
    <property type="project" value="UniProtKB-EC"/>
</dbReference>
<name>A0A1X2HR32_SYNRA</name>
<keyword evidence="6" id="KW-0489">Methyltransferase</keyword>
<sequence>MDFSSLSRYDDMFSDIFLDALHLWFRTVKMNADYRRPRIPTQKVLDIIQRHVMENRRPNDAIHELLQVDYFKHQLAMIRSAKEQQDFVQHMKRYLYMYLPNAGYEVGDTSRYRGEGAQVEACLIATKKWSRGDEIRLCTGTIACLEPEDDAQLEKKNRDFSIMWSTRKGCSCLFLGPARFVNHDCDSNCKFISYGHNAVTFKVLKDIEVGEELTTFYGEHYFGENNCECLCATCERRGEGNFAVAQDDKEEIPNGQRRSTRKRKRIASDLWDTGEGWDVEPIVQQPQPRRIRRVQNPTPESITTPTPSEKAPDRRNSATVMSIDFLCGKQQPEAEGEAEPPNALSLLCDAVLDASYLQVRPESPSTDEGSKADSAISLSPHKVDEELQNKVDEDYFGDNESECQEVGPCWLDDADSDLSSIDSAELAGWYKEEPALTCVACHRAMDRDEIFQRTGVADAGLVTWSWTPSAVFTDWRPKRCPRCERHYTIFHQEWPLRIFKRKPVVQNHATAAKELSETKESKASSPQPPPPQQQQKKQPQAVKKKKKPSLQITIDDGDSLLRDILNDKHVPLTPLSEYSGDEPLDLDLIIPSASSSTTTTITAASTSTIITTATTTPAPSTSSAVTTASATAL</sequence>
<dbReference type="GO" id="GO:0005634">
    <property type="term" value="C:nucleus"/>
    <property type="evidence" value="ECO:0007669"/>
    <property type="project" value="UniProtKB-SubCell"/>
</dbReference>
<dbReference type="Pfam" id="PF00856">
    <property type="entry name" value="SET"/>
    <property type="match status" value="1"/>
</dbReference>
<keyword evidence="9" id="KW-0156">Chromatin regulator</keyword>
<evidence type="ECO:0000256" key="10">
    <source>
        <dbReference type="ARBA" id="ARBA00023242"/>
    </source>
</evidence>
<comment type="catalytic activity">
    <reaction evidence="13">
        <text>L-lysyl(20)-[histone H4] + 3 S-adenosyl-L-methionine = N(6),N(6),N(6)-trimethyl-L-lysyl(20)-[histone H4] + 3 S-adenosyl-L-homocysteine + 3 H(+)</text>
        <dbReference type="Rhea" id="RHEA:64456"/>
        <dbReference type="Rhea" id="RHEA-COMP:15554"/>
        <dbReference type="Rhea" id="RHEA-COMP:15998"/>
        <dbReference type="ChEBI" id="CHEBI:15378"/>
        <dbReference type="ChEBI" id="CHEBI:29969"/>
        <dbReference type="ChEBI" id="CHEBI:57856"/>
        <dbReference type="ChEBI" id="CHEBI:59789"/>
        <dbReference type="ChEBI" id="CHEBI:61961"/>
        <dbReference type="EC" id="2.1.1.372"/>
    </reaction>
</comment>
<gene>
    <name evidence="16" type="ORF">BCR43DRAFT_487530</name>
</gene>
<dbReference type="Gene3D" id="1.10.10.1700">
    <property type="entry name" value="Histone-lysine N-methyltransferase"/>
    <property type="match status" value="1"/>
</dbReference>
<dbReference type="PROSITE" id="PS51567">
    <property type="entry name" value="SAM_MT43_SUVAR420_1"/>
    <property type="match status" value="1"/>
</dbReference>
<reference evidence="16 17" key="1">
    <citation type="submission" date="2016-07" db="EMBL/GenBank/DDBJ databases">
        <title>Pervasive Adenine N6-methylation of Active Genes in Fungi.</title>
        <authorList>
            <consortium name="DOE Joint Genome Institute"/>
            <person name="Mondo S.J."/>
            <person name="Dannebaum R.O."/>
            <person name="Kuo R.C."/>
            <person name="Labutti K."/>
            <person name="Haridas S."/>
            <person name="Kuo A."/>
            <person name="Salamov A."/>
            <person name="Ahrendt S.R."/>
            <person name="Lipzen A."/>
            <person name="Sullivan W."/>
            <person name="Andreopoulos W.B."/>
            <person name="Clum A."/>
            <person name="Lindquist E."/>
            <person name="Daum C."/>
            <person name="Ramamoorthy G.K."/>
            <person name="Gryganskyi A."/>
            <person name="Culley D."/>
            <person name="Magnuson J.K."/>
            <person name="James T.Y."/>
            <person name="O'Malley M.A."/>
            <person name="Stajich J.E."/>
            <person name="Spatafora J.W."/>
            <person name="Visel A."/>
            <person name="Grigoriev I.V."/>
        </authorList>
    </citation>
    <scope>NUCLEOTIDE SEQUENCE [LARGE SCALE GENOMIC DNA]</scope>
    <source>
        <strain evidence="16 17">NRRL 2496</strain>
    </source>
</reference>
<dbReference type="InParanoid" id="A0A1X2HR32"/>
<dbReference type="PROSITE" id="PS50280">
    <property type="entry name" value="SET"/>
    <property type="match status" value="1"/>
</dbReference>
<evidence type="ECO:0000259" key="15">
    <source>
        <dbReference type="PROSITE" id="PS50280"/>
    </source>
</evidence>
<keyword evidence="8" id="KW-0949">S-adenosyl-L-methionine</keyword>
<dbReference type="InterPro" id="IPR001214">
    <property type="entry name" value="SET_dom"/>
</dbReference>
<dbReference type="CDD" id="cd10524">
    <property type="entry name" value="SET_Suv4-20-like"/>
    <property type="match status" value="1"/>
</dbReference>
<dbReference type="GO" id="GO:0032259">
    <property type="term" value="P:methylation"/>
    <property type="evidence" value="ECO:0007669"/>
    <property type="project" value="UniProtKB-KW"/>
</dbReference>